<sequence length="437" mass="46813">MWARGEDARWEGRGVSGEGGGVSAGVRIAARHALGWLVAANAAGLWLSLLLLRAQLLSGEWSYGRWVPVHLNGQLYGWTALPLVAWLFRIYEVPRRWAEAAVWAWTAALALGCLGWLQGGSSGKVFLDWKGGSLAGLVVAMVVLWLALLIGALASAGAHRPGRLKPALRWLGLIALAAVPFMMKMAASPDAYPPIDESTGGPLGSSLLGSTLFVIGLMLLLPASLARPVVKRGASWPVMGFFGFSWLAFGLAEAAGGTHRDWWQIGSMLLLLPWALLLPRWWKRYEWPTASRPWRVAMFGWWALLVVSGVTAYFPEVLDRLKFTHGLVAHSHLAMAGFTTSFCACLLTLMGVKVGNAASIVVWNGAALGMVAVLMAMGWGESAGYGWMIEAPWWQVAGFAVRSLGGLVMLGASVSWWMGTGLEAPAADPVTGKGVTA</sequence>
<accession>A0ABP9URV2</accession>
<evidence type="ECO:0000256" key="1">
    <source>
        <dbReference type="SAM" id="Phobius"/>
    </source>
</evidence>
<keyword evidence="1" id="KW-0472">Membrane</keyword>
<keyword evidence="1" id="KW-0812">Transmembrane</keyword>
<feature type="transmembrane region" description="Helical" evidence="1">
    <location>
        <begin position="168"/>
        <end position="187"/>
    </location>
</feature>
<feature type="transmembrane region" description="Helical" evidence="1">
    <location>
        <begin position="327"/>
        <end position="349"/>
    </location>
</feature>
<evidence type="ECO:0000313" key="3">
    <source>
        <dbReference type="Proteomes" id="UP001476282"/>
    </source>
</evidence>
<feature type="transmembrane region" description="Helical" evidence="1">
    <location>
        <begin position="33"/>
        <end position="51"/>
    </location>
</feature>
<keyword evidence="1" id="KW-1133">Transmembrane helix</keyword>
<feature type="transmembrane region" description="Helical" evidence="1">
    <location>
        <begin position="392"/>
        <end position="412"/>
    </location>
</feature>
<feature type="transmembrane region" description="Helical" evidence="1">
    <location>
        <begin position="294"/>
        <end position="315"/>
    </location>
</feature>
<feature type="transmembrane region" description="Helical" evidence="1">
    <location>
        <begin position="207"/>
        <end position="226"/>
    </location>
</feature>
<keyword evidence="3" id="KW-1185">Reference proteome</keyword>
<feature type="transmembrane region" description="Helical" evidence="1">
    <location>
        <begin position="71"/>
        <end position="88"/>
    </location>
</feature>
<gene>
    <name evidence="2" type="ORF">Hsar01_03502</name>
</gene>
<comment type="caution">
    <text evidence="2">The sequence shown here is derived from an EMBL/GenBank/DDBJ whole genome shotgun (WGS) entry which is preliminary data.</text>
</comment>
<evidence type="ECO:0008006" key="4">
    <source>
        <dbReference type="Google" id="ProtNLM"/>
    </source>
</evidence>
<evidence type="ECO:0000313" key="2">
    <source>
        <dbReference type="EMBL" id="GAA5484260.1"/>
    </source>
</evidence>
<name>A0ABP9URV2_9BACT</name>
<dbReference type="InterPro" id="IPR036927">
    <property type="entry name" value="Cyt_c_oxase-like_su1_sf"/>
</dbReference>
<dbReference type="Proteomes" id="UP001476282">
    <property type="component" value="Unassembled WGS sequence"/>
</dbReference>
<dbReference type="Gene3D" id="1.20.210.10">
    <property type="entry name" value="Cytochrome c oxidase-like, subunit I domain"/>
    <property type="match status" value="1"/>
</dbReference>
<protein>
    <recommendedName>
        <fullName evidence="4">Cytochrome oxidase subunit I profile domain-containing protein</fullName>
    </recommendedName>
</protein>
<proteinExistence type="predicted"/>
<feature type="transmembrane region" description="Helical" evidence="1">
    <location>
        <begin position="100"/>
        <end position="117"/>
    </location>
</feature>
<organism evidence="2 3">
    <name type="scientific">Haloferula sargassicola</name>
    <dbReference type="NCBI Taxonomy" id="490096"/>
    <lineage>
        <taxon>Bacteria</taxon>
        <taxon>Pseudomonadati</taxon>
        <taxon>Verrucomicrobiota</taxon>
        <taxon>Verrucomicrobiia</taxon>
        <taxon>Verrucomicrobiales</taxon>
        <taxon>Verrucomicrobiaceae</taxon>
        <taxon>Haloferula</taxon>
    </lineage>
</organism>
<feature type="transmembrane region" description="Helical" evidence="1">
    <location>
        <begin position="137"/>
        <end position="156"/>
    </location>
</feature>
<feature type="transmembrane region" description="Helical" evidence="1">
    <location>
        <begin position="238"/>
        <end position="256"/>
    </location>
</feature>
<feature type="transmembrane region" description="Helical" evidence="1">
    <location>
        <begin position="361"/>
        <end position="380"/>
    </location>
</feature>
<reference evidence="2 3" key="1">
    <citation type="submission" date="2024-02" db="EMBL/GenBank/DDBJ databases">
        <title>Haloferula sargassicola NBRC 104335.</title>
        <authorList>
            <person name="Ichikawa N."/>
            <person name="Katano-Makiyama Y."/>
            <person name="Hidaka K."/>
        </authorList>
    </citation>
    <scope>NUCLEOTIDE SEQUENCE [LARGE SCALE GENOMIC DNA]</scope>
    <source>
        <strain evidence="2 3">NBRC 104335</strain>
    </source>
</reference>
<dbReference type="EMBL" id="BAABRI010000022">
    <property type="protein sequence ID" value="GAA5484260.1"/>
    <property type="molecule type" value="Genomic_DNA"/>
</dbReference>
<feature type="transmembrane region" description="Helical" evidence="1">
    <location>
        <begin position="262"/>
        <end position="282"/>
    </location>
</feature>